<accession>A0ABY6BI89</accession>
<proteinExistence type="predicted"/>
<protein>
    <submittedName>
        <fullName evidence="2">DotH/IcmK family type IV secretion protein</fullName>
    </submittedName>
</protein>
<reference evidence="2" key="1">
    <citation type="submission" date="2022-09" db="EMBL/GenBank/DDBJ databases">
        <title>Tahibacter sp. nov., isolated from a fresh water.</title>
        <authorList>
            <person name="Baek J.H."/>
            <person name="Lee J.K."/>
            <person name="Kim J.M."/>
            <person name="Jeon C.O."/>
        </authorList>
    </citation>
    <scope>NUCLEOTIDE SEQUENCE</scope>
    <source>
        <strain evidence="2">W38</strain>
    </source>
</reference>
<gene>
    <name evidence="2" type="ORF">N4264_01410</name>
</gene>
<sequence>MKSLALILGCCVVLSASAQPSDTPVPLVPVAAAAGAAPAQAPAAAPPAAAVPAPPMPPPGGLGQQVAAPAEIVLPRPSPGEITEDTLNTIEELQLTPEQWEKLKRLNEQRQRERATPYVTPPNPVTRTLMVNLDPGVSPPVVRLSRGQLSSIVFSDTAGNPWYIDSVSLNLDKFRDARGGGGKEASEESQNTNILTLEPMTLASYGNVTVNLRGLSTPVIFILTTGQAEVDMRVDAKVPGSNPNAIDNVAISTMPQIDDALPGFLDGVPPQEARRLRVTGLSGTDAWAYRDSLYVRTKADAQFPAYLSAARSTSGLSVYRFAERHHAITFLTGGQAVTAFIEDHAP</sequence>
<evidence type="ECO:0000313" key="3">
    <source>
        <dbReference type="Proteomes" id="UP001064632"/>
    </source>
</evidence>
<dbReference type="InterPro" id="IPR022073">
    <property type="entry name" value="T4BSS_DotH_IcmK"/>
</dbReference>
<keyword evidence="1" id="KW-0732">Signal</keyword>
<feature type="signal peptide" evidence="1">
    <location>
        <begin position="1"/>
        <end position="18"/>
    </location>
</feature>
<name>A0ABY6BI89_9GAMM</name>
<dbReference type="RefSeq" id="WP_261695296.1">
    <property type="nucleotide sequence ID" value="NZ_CP104694.1"/>
</dbReference>
<feature type="chain" id="PRO_5047037100" evidence="1">
    <location>
        <begin position="19"/>
        <end position="346"/>
    </location>
</feature>
<dbReference type="EMBL" id="CP104694">
    <property type="protein sequence ID" value="UXI68336.1"/>
    <property type="molecule type" value="Genomic_DNA"/>
</dbReference>
<evidence type="ECO:0000313" key="2">
    <source>
        <dbReference type="EMBL" id="UXI68336.1"/>
    </source>
</evidence>
<evidence type="ECO:0000256" key="1">
    <source>
        <dbReference type="SAM" id="SignalP"/>
    </source>
</evidence>
<keyword evidence="3" id="KW-1185">Reference proteome</keyword>
<dbReference type="Proteomes" id="UP001064632">
    <property type="component" value="Chromosome"/>
</dbReference>
<dbReference type="Pfam" id="PF12293">
    <property type="entry name" value="T4BSS_DotH_IcmK"/>
    <property type="match status" value="1"/>
</dbReference>
<organism evidence="2 3">
    <name type="scientific">Tahibacter amnicola</name>
    <dbReference type="NCBI Taxonomy" id="2976241"/>
    <lineage>
        <taxon>Bacteria</taxon>
        <taxon>Pseudomonadati</taxon>
        <taxon>Pseudomonadota</taxon>
        <taxon>Gammaproteobacteria</taxon>
        <taxon>Lysobacterales</taxon>
        <taxon>Rhodanobacteraceae</taxon>
        <taxon>Tahibacter</taxon>
    </lineage>
</organism>